<evidence type="ECO:0000313" key="3">
    <source>
        <dbReference type="EMBL" id="ARQ70479.1"/>
    </source>
</evidence>
<proteinExistence type="predicted"/>
<dbReference type="Gene3D" id="3.30.470.20">
    <property type="entry name" value="ATP-grasp fold, B domain"/>
    <property type="match status" value="1"/>
</dbReference>
<dbReference type="EMBL" id="CP021121">
    <property type="protein sequence ID" value="ARQ70479.1"/>
    <property type="molecule type" value="Genomic_DNA"/>
</dbReference>
<dbReference type="OrthoDB" id="9765468at2"/>
<feature type="domain" description="PEP-utilising enzyme mobile" evidence="1">
    <location>
        <begin position="595"/>
        <end position="665"/>
    </location>
</feature>
<organism evidence="3 4">
    <name type="scientific">Streptomyces marincola</name>
    <dbReference type="NCBI Taxonomy" id="2878388"/>
    <lineage>
        <taxon>Bacteria</taxon>
        <taxon>Bacillati</taxon>
        <taxon>Actinomycetota</taxon>
        <taxon>Actinomycetes</taxon>
        <taxon>Kitasatosporales</taxon>
        <taxon>Streptomycetaceae</taxon>
        <taxon>Streptomyces</taxon>
    </lineage>
</organism>
<dbReference type="InterPro" id="IPR002192">
    <property type="entry name" value="PPDK_AMP/ATP-bd"/>
</dbReference>
<evidence type="ECO:0008006" key="5">
    <source>
        <dbReference type="Google" id="ProtNLM"/>
    </source>
</evidence>
<dbReference type="Gene3D" id="3.50.30.10">
    <property type="entry name" value="Phosphohistidine domain"/>
    <property type="match status" value="1"/>
</dbReference>
<keyword evidence="4" id="KW-1185">Reference proteome</keyword>
<dbReference type="GO" id="GO:0005524">
    <property type="term" value="F:ATP binding"/>
    <property type="evidence" value="ECO:0007669"/>
    <property type="project" value="InterPro"/>
</dbReference>
<sequence>MRTSDLEVHDDPLGAQAGVALALHDPRAARAALTGNKAAALARAAGARLPVLPGFVVLPPEAGARGRDLYDAWRELSDEGRTALIVRSSSTAEDTAHSSLAGRFLSLPDVRGWDAFLRALRAVRASGDAPMAVLVQPMLRARVGGVLFGADPLAGRTDRLLLSAVAGGPDLLVGGALPGADLRLTPHGRPVRPRAAAPAGGRPLLTGAELRRLAGLARRARQVFGGPQDIEFGFAADGRQLWLFQARPITAMAPRPPRHARLLGPGPVAETLPGVLRPLEEDLWVVPMAHGLAAALDLAGAAPRRTLRAVPAVTTVGGRAVADLALLGLAPGRRGPAARLNPGPPLRRLRAAWRVGRLRAALPRLATALRADVDRHLAEAPAPAGLGPAALTAALRWSRAVLVALHAQEALAGALLPAEERPGGGAAAAGLAALHHGRAEGLTDAQLTAARPEVLALVPPSLTEPLRLPPRGAAGTGPGTGTLGTREALRLRIRWVHAFQVALVREAARRGAGVDRFALLRWPELLTAVAGGPLPADLAGRRPPGAGPPLPDAFRVAACGAVVAARARDAAEGAGRGVSGGRVLGVAWDGAGEPPRGAVLVTRTLDPSLAPLLPALTGLVAQTGSPLSHLALLARELNLPVVTGAAGAVDRFPPGTPLLLDGGTGEVAARDLTAEARP</sequence>
<dbReference type="Pfam" id="PF01326">
    <property type="entry name" value="PPDK_N"/>
    <property type="match status" value="2"/>
</dbReference>
<evidence type="ECO:0000259" key="2">
    <source>
        <dbReference type="Pfam" id="PF01326"/>
    </source>
</evidence>
<protein>
    <recommendedName>
        <fullName evidence="5">Pyruvate, water dikinase</fullName>
    </recommendedName>
</protein>
<dbReference type="Gene3D" id="3.30.1490.20">
    <property type="entry name" value="ATP-grasp fold, A domain"/>
    <property type="match status" value="1"/>
</dbReference>
<dbReference type="RefSeq" id="WP_086160331.1">
    <property type="nucleotide sequence ID" value="NZ_CP021121.1"/>
</dbReference>
<accession>A0A1W7D0N2</accession>
<dbReference type="AlphaFoldDB" id="A0A1W7D0N2"/>
<evidence type="ECO:0000313" key="4">
    <source>
        <dbReference type="Proteomes" id="UP000194218"/>
    </source>
</evidence>
<dbReference type="InterPro" id="IPR051549">
    <property type="entry name" value="PEP_Utilizing_Enz"/>
</dbReference>
<dbReference type="Pfam" id="PF00391">
    <property type="entry name" value="PEP-utilizers"/>
    <property type="match status" value="1"/>
</dbReference>
<feature type="domain" description="Pyruvate phosphate dikinase AMP/ATP-binding" evidence="2">
    <location>
        <begin position="202"/>
        <end position="253"/>
    </location>
</feature>
<dbReference type="GO" id="GO:0016301">
    <property type="term" value="F:kinase activity"/>
    <property type="evidence" value="ECO:0007669"/>
    <property type="project" value="InterPro"/>
</dbReference>
<dbReference type="InterPro" id="IPR008279">
    <property type="entry name" value="PEP-util_enz_mobile_dom"/>
</dbReference>
<feature type="domain" description="Pyruvate phosphate dikinase AMP/ATP-binding" evidence="2">
    <location>
        <begin position="70"/>
        <end position="126"/>
    </location>
</feature>
<dbReference type="InterPro" id="IPR013815">
    <property type="entry name" value="ATP_grasp_subdomain_1"/>
</dbReference>
<evidence type="ECO:0000259" key="1">
    <source>
        <dbReference type="Pfam" id="PF00391"/>
    </source>
</evidence>
<reference evidence="3 4" key="1">
    <citation type="submission" date="2017-05" db="EMBL/GenBank/DDBJ databases">
        <title>Complete genome sequence of Streptomyces sp. SCSIO 03032 revealed the diverse biosynthetic pathways for its bioactive secondary metabolites.</title>
        <authorList>
            <person name="Ma L."/>
            <person name="Zhu Y."/>
            <person name="Zhang W."/>
            <person name="Zhang G."/>
            <person name="Tian X."/>
            <person name="Zhang S."/>
            <person name="Zhang C."/>
        </authorList>
    </citation>
    <scope>NUCLEOTIDE SEQUENCE [LARGE SCALE GENOMIC DNA]</scope>
    <source>
        <strain evidence="3 4">SCSIO 03032</strain>
    </source>
</reference>
<dbReference type="SUPFAM" id="SSF56059">
    <property type="entry name" value="Glutathione synthetase ATP-binding domain-like"/>
    <property type="match status" value="1"/>
</dbReference>
<dbReference type="Proteomes" id="UP000194218">
    <property type="component" value="Chromosome"/>
</dbReference>
<gene>
    <name evidence="3" type="ORF">CAG99_17975</name>
</gene>
<dbReference type="PANTHER" id="PTHR43615">
    <property type="entry name" value="PHOSPHOENOLPYRUVATE SYNTHASE-RELATED"/>
    <property type="match status" value="1"/>
</dbReference>
<dbReference type="InterPro" id="IPR036637">
    <property type="entry name" value="Phosphohistidine_dom_sf"/>
</dbReference>
<dbReference type="PANTHER" id="PTHR43615:SF1">
    <property type="entry name" value="PPDK_N DOMAIN-CONTAINING PROTEIN"/>
    <property type="match status" value="1"/>
</dbReference>
<dbReference type="SUPFAM" id="SSF52009">
    <property type="entry name" value="Phosphohistidine domain"/>
    <property type="match status" value="1"/>
</dbReference>
<name>A0A1W7D0N2_9ACTN</name>
<dbReference type="KEGG" id="smao:CAG99_17975"/>